<dbReference type="Pfam" id="PF03803">
    <property type="entry name" value="Scramblase"/>
    <property type="match status" value="1"/>
</dbReference>
<keyword evidence="4" id="KW-0597">Phosphoprotein</keyword>
<evidence type="ECO:0000256" key="10">
    <source>
        <dbReference type="ARBA" id="ARBA00023288"/>
    </source>
</evidence>
<evidence type="ECO:0000313" key="14">
    <source>
        <dbReference type="Proteomes" id="UP001474421"/>
    </source>
</evidence>
<keyword evidence="6 11" id="KW-0106">Calcium</keyword>
<comment type="function">
    <text evidence="11">May mediate accelerated ATP-independent bidirectional transbilayer migration of phospholipids upon binding calcium ions that results in a loss of phospholipid asymmetry in the plasma membrane.</text>
</comment>
<keyword evidence="8" id="KW-0472">Membrane</keyword>
<keyword evidence="7" id="KW-1133">Transmembrane helix</keyword>
<feature type="compositionally biased region" description="Basic residues" evidence="12">
    <location>
        <begin position="173"/>
        <end position="187"/>
    </location>
</feature>
<keyword evidence="10 11" id="KW-0449">Lipoprotein</keyword>
<dbReference type="PANTHER" id="PTHR23248">
    <property type="entry name" value="PHOSPHOLIPID SCRAMBLASE-RELATED"/>
    <property type="match status" value="1"/>
</dbReference>
<evidence type="ECO:0000256" key="5">
    <source>
        <dbReference type="ARBA" id="ARBA00022692"/>
    </source>
</evidence>
<comment type="similarity">
    <text evidence="3 11">Belongs to the phospholipid scramblase family.</text>
</comment>
<dbReference type="EMBL" id="JAOTOJ010000003">
    <property type="protein sequence ID" value="KAK9403009.1"/>
    <property type="molecule type" value="Genomic_DNA"/>
</dbReference>
<reference evidence="13 14" key="1">
    <citation type="journal article" date="2024" name="Proc. Natl. Acad. Sci. U.S.A.">
        <title>The genetic regulatory architecture and epigenomic basis for age-related changes in rattlesnake venom.</title>
        <authorList>
            <person name="Hogan M.P."/>
            <person name="Holding M.L."/>
            <person name="Nystrom G.S."/>
            <person name="Colston T.J."/>
            <person name="Bartlett D.A."/>
            <person name="Mason A.J."/>
            <person name="Ellsworth S.A."/>
            <person name="Rautsaw R.M."/>
            <person name="Lawrence K.C."/>
            <person name="Strickland J.L."/>
            <person name="He B."/>
            <person name="Fraser P."/>
            <person name="Margres M.J."/>
            <person name="Gilbert D.M."/>
            <person name="Gibbs H.L."/>
            <person name="Parkinson C.L."/>
            <person name="Rokyta D.R."/>
        </authorList>
    </citation>
    <scope>NUCLEOTIDE SEQUENCE [LARGE SCALE GENOMIC DNA]</scope>
    <source>
        <strain evidence="13">DRR0105</strain>
    </source>
</reference>
<accession>A0AAW1BLP6</accession>
<comment type="cofactor">
    <cofactor evidence="1 11">
        <name>Ca(2+)</name>
        <dbReference type="ChEBI" id="CHEBI:29108"/>
    </cofactor>
</comment>
<keyword evidence="5" id="KW-0812">Transmembrane</keyword>
<organism evidence="13 14">
    <name type="scientific">Crotalus adamanteus</name>
    <name type="common">Eastern diamondback rattlesnake</name>
    <dbReference type="NCBI Taxonomy" id="8729"/>
    <lineage>
        <taxon>Eukaryota</taxon>
        <taxon>Metazoa</taxon>
        <taxon>Chordata</taxon>
        <taxon>Craniata</taxon>
        <taxon>Vertebrata</taxon>
        <taxon>Euteleostomi</taxon>
        <taxon>Lepidosauria</taxon>
        <taxon>Squamata</taxon>
        <taxon>Bifurcata</taxon>
        <taxon>Unidentata</taxon>
        <taxon>Episquamata</taxon>
        <taxon>Toxicofera</taxon>
        <taxon>Serpentes</taxon>
        <taxon>Colubroidea</taxon>
        <taxon>Viperidae</taxon>
        <taxon>Crotalinae</taxon>
        <taxon>Crotalus</taxon>
    </lineage>
</organism>
<comment type="caution">
    <text evidence="13">The sequence shown here is derived from an EMBL/GenBank/DDBJ whole genome shotgun (WGS) entry which is preliminary data.</text>
</comment>
<protein>
    <recommendedName>
        <fullName evidence="11">Phospholipid scramblase</fullName>
    </recommendedName>
</protein>
<dbReference type="AlphaFoldDB" id="A0AAW1BLP6"/>
<evidence type="ECO:0000256" key="8">
    <source>
        <dbReference type="ARBA" id="ARBA00023136"/>
    </source>
</evidence>
<evidence type="ECO:0000256" key="12">
    <source>
        <dbReference type="SAM" id="MobiDB-lite"/>
    </source>
</evidence>
<evidence type="ECO:0000256" key="1">
    <source>
        <dbReference type="ARBA" id="ARBA00001913"/>
    </source>
</evidence>
<dbReference type="GO" id="GO:0017128">
    <property type="term" value="F:phospholipid scramblase activity"/>
    <property type="evidence" value="ECO:0007669"/>
    <property type="project" value="InterPro"/>
</dbReference>
<feature type="region of interest" description="Disordered" evidence="12">
    <location>
        <begin position="162"/>
        <end position="220"/>
    </location>
</feature>
<evidence type="ECO:0000256" key="2">
    <source>
        <dbReference type="ARBA" id="ARBA00004606"/>
    </source>
</evidence>
<proteinExistence type="inferred from homology"/>
<evidence type="ECO:0000256" key="4">
    <source>
        <dbReference type="ARBA" id="ARBA00022553"/>
    </source>
</evidence>
<name>A0AAW1BLP6_CROAD</name>
<evidence type="ECO:0000256" key="7">
    <source>
        <dbReference type="ARBA" id="ARBA00022989"/>
    </source>
</evidence>
<evidence type="ECO:0000256" key="3">
    <source>
        <dbReference type="ARBA" id="ARBA00005350"/>
    </source>
</evidence>
<dbReference type="PANTHER" id="PTHR23248:SF38">
    <property type="entry name" value="PHOSPHOLIPID SCRAMBLASE 1"/>
    <property type="match status" value="1"/>
</dbReference>
<gene>
    <name evidence="13" type="ORF">NXF25_007836</name>
</gene>
<evidence type="ECO:0000256" key="9">
    <source>
        <dbReference type="ARBA" id="ARBA00023139"/>
    </source>
</evidence>
<dbReference type="GO" id="GO:0005886">
    <property type="term" value="C:plasma membrane"/>
    <property type="evidence" value="ECO:0007669"/>
    <property type="project" value="TreeGrafter"/>
</dbReference>
<evidence type="ECO:0000313" key="13">
    <source>
        <dbReference type="EMBL" id="KAK9403009.1"/>
    </source>
</evidence>
<keyword evidence="14" id="KW-1185">Reference proteome</keyword>
<dbReference type="InterPro" id="IPR005552">
    <property type="entry name" value="Scramblase"/>
</dbReference>
<feature type="compositionally biased region" description="Basic and acidic residues" evidence="12">
    <location>
        <begin position="162"/>
        <end position="172"/>
    </location>
</feature>
<sequence length="220" mass="23812">MVYFATEENNFCVRNCLGSLRPFTMVISNHVGQQVIHLVRPFRCDGCCCPCCLQELEIQAPPGLPVGYIQQLWHPCLPKFVIQNEAHRDVLKIIGPFITSACFGNVVFEVTALDEKTSGACVNGASQLFLAAAGVALSSRDGWDRHGGALLSLALASQPGDVRSRRWGERRGRGGRRRWGSLRRKKRVEGGFAAADPPRRASGGPVVPDRAGSGGGKQEG</sequence>
<evidence type="ECO:0000256" key="6">
    <source>
        <dbReference type="ARBA" id="ARBA00022837"/>
    </source>
</evidence>
<dbReference type="Proteomes" id="UP001474421">
    <property type="component" value="Unassembled WGS sequence"/>
</dbReference>
<keyword evidence="9 11" id="KW-0564">Palmitate</keyword>
<comment type="subcellular location">
    <subcellularLocation>
        <location evidence="2">Membrane</location>
        <topology evidence="2">Single-pass type II membrane protein</topology>
    </subcellularLocation>
</comment>
<evidence type="ECO:0000256" key="11">
    <source>
        <dbReference type="RuleBase" id="RU363116"/>
    </source>
</evidence>